<dbReference type="SUPFAM" id="SSF144232">
    <property type="entry name" value="HIT/MYND zinc finger-like"/>
    <property type="match status" value="1"/>
</dbReference>
<dbReference type="GeneID" id="6015109"/>
<keyword evidence="10" id="KW-1185">Reference proteome</keyword>
<keyword evidence="2" id="KW-0677">Repeat</keyword>
<dbReference type="EMBL" id="AACS02000004">
    <property type="protein sequence ID" value="EAU83318.2"/>
    <property type="molecule type" value="Genomic_DNA"/>
</dbReference>
<evidence type="ECO:0000313" key="9">
    <source>
        <dbReference type="EMBL" id="EAU83318.2"/>
    </source>
</evidence>
<dbReference type="PROSITE" id="PS50297">
    <property type="entry name" value="ANK_REP_REGION"/>
    <property type="match status" value="1"/>
</dbReference>
<dbReference type="PROSITE" id="PS50088">
    <property type="entry name" value="ANK_REPEAT"/>
    <property type="match status" value="1"/>
</dbReference>
<dbReference type="SUPFAM" id="SSF48403">
    <property type="entry name" value="Ankyrin repeat"/>
    <property type="match status" value="1"/>
</dbReference>
<sequence length="438" mass="48796">MPVKKHNFTKTPKFGTDVPPYSGLVVTEEMKRLIFQPGFLNRKNGGNKLRDLYMQSSMGFNPNELSDFGRACYCGSLEWARQLMEYGKVPPLNETESPFQLGYASCIVLGSQRVEGFPGGPQPNHLGLLKFLIQRGLPLSIPDIVGYTPLHHSVMGESRQDKAQIIRALLEGGADVHFQNRWGESPLLPAMVREDILGIELFMEFGADVNLPDGDGTTAMMCHIPNGPRVAAAIDKWVKIRAGEKGKLTEKRCDNCGQEGKGLKKCARCLTVQYCSRECQTSSWKAHKKVCVPMNKSTTVTVTPHYPQIPGAVNVSMSPFIRGTVLGLPTQAVPETHFRYSHIPENIPPEGKQVVIKVQVPQPLKNPDGTYNEMRVYTRKRDLVCHILRPTNVAAYDELLRVILEKGMEGKKAYFVADLRSPKELVIKVSEVLAAQPW</sequence>
<evidence type="ECO:0000259" key="8">
    <source>
        <dbReference type="PROSITE" id="PS50865"/>
    </source>
</evidence>
<evidence type="ECO:0000256" key="7">
    <source>
        <dbReference type="PROSITE-ProRule" id="PRU00134"/>
    </source>
</evidence>
<organism evidence="9 10">
    <name type="scientific">Coprinopsis cinerea (strain Okayama-7 / 130 / ATCC MYA-4618 / FGSC 9003)</name>
    <name type="common">Inky cap fungus</name>
    <name type="synonym">Hormographiella aspergillata</name>
    <dbReference type="NCBI Taxonomy" id="240176"/>
    <lineage>
        <taxon>Eukaryota</taxon>
        <taxon>Fungi</taxon>
        <taxon>Dikarya</taxon>
        <taxon>Basidiomycota</taxon>
        <taxon>Agaricomycotina</taxon>
        <taxon>Agaricomycetes</taxon>
        <taxon>Agaricomycetidae</taxon>
        <taxon>Agaricales</taxon>
        <taxon>Agaricineae</taxon>
        <taxon>Psathyrellaceae</taxon>
        <taxon>Coprinopsis</taxon>
    </lineage>
</organism>
<gene>
    <name evidence="9" type="ORF">CC1G_10759</name>
</gene>
<dbReference type="PANTHER" id="PTHR24173:SF74">
    <property type="entry name" value="ANKYRIN REPEAT DOMAIN-CONTAINING PROTEIN 16"/>
    <property type="match status" value="1"/>
</dbReference>
<evidence type="ECO:0000256" key="3">
    <source>
        <dbReference type="ARBA" id="ARBA00022771"/>
    </source>
</evidence>
<dbReference type="KEGG" id="cci:CC1G_10759"/>
<evidence type="ECO:0000256" key="1">
    <source>
        <dbReference type="ARBA" id="ARBA00022723"/>
    </source>
</evidence>
<proteinExistence type="predicted"/>
<evidence type="ECO:0000313" key="10">
    <source>
        <dbReference type="Proteomes" id="UP000001861"/>
    </source>
</evidence>
<dbReference type="InterPro" id="IPR002893">
    <property type="entry name" value="Znf_MYND"/>
</dbReference>
<keyword evidence="1" id="KW-0479">Metal-binding</keyword>
<dbReference type="PROSITE" id="PS50865">
    <property type="entry name" value="ZF_MYND_2"/>
    <property type="match status" value="1"/>
</dbReference>
<dbReference type="SMART" id="SM00248">
    <property type="entry name" value="ANK"/>
    <property type="match status" value="2"/>
</dbReference>
<evidence type="ECO:0000256" key="6">
    <source>
        <dbReference type="PROSITE-ProRule" id="PRU00023"/>
    </source>
</evidence>
<dbReference type="Pfam" id="PF00023">
    <property type="entry name" value="Ank"/>
    <property type="match status" value="1"/>
</dbReference>
<dbReference type="GO" id="GO:0008270">
    <property type="term" value="F:zinc ion binding"/>
    <property type="evidence" value="ECO:0007669"/>
    <property type="project" value="UniProtKB-KW"/>
</dbReference>
<dbReference type="PANTHER" id="PTHR24173">
    <property type="entry name" value="ANKYRIN REPEAT CONTAINING"/>
    <property type="match status" value="1"/>
</dbReference>
<evidence type="ECO:0000256" key="5">
    <source>
        <dbReference type="ARBA" id="ARBA00023043"/>
    </source>
</evidence>
<dbReference type="InterPro" id="IPR002110">
    <property type="entry name" value="Ankyrin_rpt"/>
</dbReference>
<keyword evidence="4" id="KW-0862">Zinc</keyword>
<dbReference type="VEuPathDB" id="FungiDB:CC1G_10759"/>
<dbReference type="InParanoid" id="A8P3B9"/>
<dbReference type="PROSITE" id="PS01360">
    <property type="entry name" value="ZF_MYND_1"/>
    <property type="match status" value="1"/>
</dbReference>
<dbReference type="OMA" id="GQETGYK"/>
<dbReference type="Pfam" id="PF01753">
    <property type="entry name" value="zf-MYND"/>
    <property type="match status" value="1"/>
</dbReference>
<dbReference type="eggNOG" id="ENOG502SAPU">
    <property type="taxonomic scope" value="Eukaryota"/>
</dbReference>
<dbReference type="RefSeq" id="XP_001838517.2">
    <property type="nucleotide sequence ID" value="XM_001838465.2"/>
</dbReference>
<dbReference type="OrthoDB" id="194358at2759"/>
<dbReference type="HOGENOM" id="CLU_053726_0_0_1"/>
<keyword evidence="5 6" id="KW-0040">ANK repeat</keyword>
<evidence type="ECO:0000256" key="2">
    <source>
        <dbReference type="ARBA" id="ARBA00022737"/>
    </source>
</evidence>
<dbReference type="AlphaFoldDB" id="A8P3B9"/>
<protein>
    <recommendedName>
        <fullName evidence="8">MYND-type domain-containing protein</fullName>
    </recommendedName>
</protein>
<feature type="domain" description="MYND-type" evidence="8">
    <location>
        <begin position="253"/>
        <end position="291"/>
    </location>
</feature>
<accession>A8P3B9</accession>
<dbReference type="Proteomes" id="UP000001861">
    <property type="component" value="Unassembled WGS sequence"/>
</dbReference>
<dbReference type="InterPro" id="IPR036770">
    <property type="entry name" value="Ankyrin_rpt-contain_sf"/>
</dbReference>
<name>A8P3B9_COPC7</name>
<evidence type="ECO:0000256" key="4">
    <source>
        <dbReference type="ARBA" id="ARBA00022833"/>
    </source>
</evidence>
<dbReference type="Gene3D" id="1.25.40.20">
    <property type="entry name" value="Ankyrin repeat-containing domain"/>
    <property type="match status" value="1"/>
</dbReference>
<feature type="repeat" description="ANK" evidence="6">
    <location>
        <begin position="145"/>
        <end position="181"/>
    </location>
</feature>
<dbReference type="Gene3D" id="6.10.140.2220">
    <property type="match status" value="1"/>
</dbReference>
<comment type="caution">
    <text evidence="9">The sequence shown here is derived from an EMBL/GenBank/DDBJ whole genome shotgun (WGS) entry which is preliminary data.</text>
</comment>
<reference evidence="9 10" key="1">
    <citation type="journal article" date="2010" name="Proc. Natl. Acad. Sci. U.S.A.">
        <title>Insights into evolution of multicellular fungi from the assembled chromosomes of the mushroom Coprinopsis cinerea (Coprinus cinereus).</title>
        <authorList>
            <person name="Stajich J.E."/>
            <person name="Wilke S.K."/>
            <person name="Ahren D."/>
            <person name="Au C.H."/>
            <person name="Birren B.W."/>
            <person name="Borodovsky M."/>
            <person name="Burns C."/>
            <person name="Canback B."/>
            <person name="Casselton L.A."/>
            <person name="Cheng C.K."/>
            <person name="Deng J."/>
            <person name="Dietrich F.S."/>
            <person name="Fargo D.C."/>
            <person name="Farman M.L."/>
            <person name="Gathman A.C."/>
            <person name="Goldberg J."/>
            <person name="Guigo R."/>
            <person name="Hoegger P.J."/>
            <person name="Hooker J.B."/>
            <person name="Huggins A."/>
            <person name="James T.Y."/>
            <person name="Kamada T."/>
            <person name="Kilaru S."/>
            <person name="Kodira C."/>
            <person name="Kues U."/>
            <person name="Kupfer D."/>
            <person name="Kwan H.S."/>
            <person name="Lomsadze A."/>
            <person name="Li W."/>
            <person name="Lilly W.W."/>
            <person name="Ma L.J."/>
            <person name="Mackey A.J."/>
            <person name="Manning G."/>
            <person name="Martin F."/>
            <person name="Muraguchi H."/>
            <person name="Natvig D.O."/>
            <person name="Palmerini H."/>
            <person name="Ramesh M.A."/>
            <person name="Rehmeyer C.J."/>
            <person name="Roe B.A."/>
            <person name="Shenoy N."/>
            <person name="Stanke M."/>
            <person name="Ter-Hovhannisyan V."/>
            <person name="Tunlid A."/>
            <person name="Velagapudi R."/>
            <person name="Vision T.J."/>
            <person name="Zeng Q."/>
            <person name="Zolan M.E."/>
            <person name="Pukkila P.J."/>
        </authorList>
    </citation>
    <scope>NUCLEOTIDE SEQUENCE [LARGE SCALE GENOMIC DNA]</scope>
    <source>
        <strain evidence="10">Okayama-7 / 130 / ATCC MYA-4618 / FGSC 9003</strain>
    </source>
</reference>
<keyword evidence="3 7" id="KW-0863">Zinc-finger</keyword>